<dbReference type="AlphaFoldDB" id="A0A6G9D138"/>
<accession>A0A6G9D138</accession>
<name>A0A6G9D138_RHOER</name>
<evidence type="ECO:0000313" key="2">
    <source>
        <dbReference type="Proteomes" id="UP000502345"/>
    </source>
</evidence>
<evidence type="ECO:0000313" key="1">
    <source>
        <dbReference type="EMBL" id="QIP42802.1"/>
    </source>
</evidence>
<reference evidence="1 2" key="1">
    <citation type="submission" date="2020-03" db="EMBL/GenBank/DDBJ databases">
        <title>Screen low temperature-resistant strains for efficient degradation of petroleum hydrocarbons under the low temperature.</title>
        <authorList>
            <person name="Wang Y."/>
            <person name="Chen J."/>
        </authorList>
    </citation>
    <scope>NUCLEOTIDE SEQUENCE [LARGE SCALE GENOMIC DNA]</scope>
    <source>
        <strain evidence="1 2">KB1</strain>
    </source>
</reference>
<proteinExistence type="predicted"/>
<protein>
    <submittedName>
        <fullName evidence="1">Uncharacterized protein</fullName>
    </submittedName>
</protein>
<dbReference type="EMBL" id="CP050124">
    <property type="protein sequence ID" value="QIP42802.1"/>
    <property type="molecule type" value="Genomic_DNA"/>
</dbReference>
<organism evidence="1 2">
    <name type="scientific">Rhodococcus erythropolis</name>
    <name type="common">Arthrobacter picolinophilus</name>
    <dbReference type="NCBI Taxonomy" id="1833"/>
    <lineage>
        <taxon>Bacteria</taxon>
        <taxon>Bacillati</taxon>
        <taxon>Actinomycetota</taxon>
        <taxon>Actinomycetes</taxon>
        <taxon>Mycobacteriales</taxon>
        <taxon>Nocardiaceae</taxon>
        <taxon>Rhodococcus</taxon>
        <taxon>Rhodococcus erythropolis group</taxon>
    </lineage>
</organism>
<gene>
    <name evidence="1" type="ORF">G9444_5559</name>
</gene>
<dbReference type="Proteomes" id="UP000502345">
    <property type="component" value="Chromosome"/>
</dbReference>
<sequence length="47" mass="5378">MTVKHDEEVAVRIWNWLMLKISAIGGSPKFRKIVDSPIWAGANDRKL</sequence>